<name>Q1JW34_DESA6</name>
<gene>
    <name evidence="3" type="ORF">Dace_0462</name>
</gene>
<proteinExistence type="predicted"/>
<feature type="domain" description="HPP transmembrane region" evidence="2">
    <location>
        <begin position="3"/>
        <end position="148"/>
    </location>
</feature>
<dbReference type="PANTHER" id="PTHR33741:SF5">
    <property type="entry name" value="TRANSMEMBRANE PROTEIN DDB_G0269096-RELATED"/>
    <property type="match status" value="1"/>
</dbReference>
<keyword evidence="1" id="KW-1133">Transmembrane helix</keyword>
<sequence length="152" mass="15913">MTFHDSLWSFLSGTFGILVIFWLTDLLDFPLLIGSFGASAVLLFGAADSPLAQPRNVIAGHVVSAVVAVCVVALLGTGQLAIAVAVGLAIFVMNVTHTTHPPGGATALIGVQGGAGPEYIVIPVLLGALILLLTALITNNLVYHRKYPKHWF</sequence>
<feature type="transmembrane region" description="Helical" evidence="1">
    <location>
        <begin position="7"/>
        <end position="23"/>
    </location>
</feature>
<accession>Q1JW34</accession>
<evidence type="ECO:0000259" key="2">
    <source>
        <dbReference type="Pfam" id="PF04982"/>
    </source>
</evidence>
<evidence type="ECO:0000313" key="3">
    <source>
        <dbReference type="EMBL" id="EAT14454.1"/>
    </source>
</evidence>
<dbReference type="PANTHER" id="PTHR33741">
    <property type="entry name" value="TRANSMEMBRANE PROTEIN DDB_G0269096-RELATED"/>
    <property type="match status" value="1"/>
</dbReference>
<dbReference type="RefSeq" id="WP_006002731.1">
    <property type="nucleotide sequence ID" value="NZ_AAEW02000026.1"/>
</dbReference>
<dbReference type="InterPro" id="IPR007065">
    <property type="entry name" value="HPP"/>
</dbReference>
<feature type="transmembrane region" description="Helical" evidence="1">
    <location>
        <begin position="120"/>
        <end position="143"/>
    </location>
</feature>
<dbReference type="EMBL" id="AAEW02000026">
    <property type="protein sequence ID" value="EAT14454.1"/>
    <property type="molecule type" value="Genomic_DNA"/>
</dbReference>
<keyword evidence="1" id="KW-0812">Transmembrane</keyword>
<dbReference type="Pfam" id="PF04982">
    <property type="entry name" value="TM_HPP"/>
    <property type="match status" value="1"/>
</dbReference>
<organism evidence="3 4">
    <name type="scientific">Desulfuromonas acetoxidans (strain DSM 684 / 11070)</name>
    <dbReference type="NCBI Taxonomy" id="281689"/>
    <lineage>
        <taxon>Bacteria</taxon>
        <taxon>Pseudomonadati</taxon>
        <taxon>Thermodesulfobacteriota</taxon>
        <taxon>Desulfuromonadia</taxon>
        <taxon>Desulfuromonadales</taxon>
        <taxon>Desulfuromonadaceae</taxon>
        <taxon>Desulfuromonas</taxon>
    </lineage>
</organism>
<dbReference type="Proteomes" id="UP000005695">
    <property type="component" value="Unassembled WGS sequence"/>
</dbReference>
<evidence type="ECO:0000313" key="4">
    <source>
        <dbReference type="Proteomes" id="UP000005695"/>
    </source>
</evidence>
<reference evidence="3" key="1">
    <citation type="submission" date="2006-05" db="EMBL/GenBank/DDBJ databases">
        <title>Annotation of the draft genome assembly of Desulfuromonas acetoxidans DSM 684.</title>
        <authorList>
            <consortium name="US DOE Joint Genome Institute (JGI-ORNL)"/>
            <person name="Larimer F."/>
            <person name="Land M."/>
            <person name="Hauser L."/>
        </authorList>
    </citation>
    <scope>NUCLEOTIDE SEQUENCE [LARGE SCALE GENOMIC DNA]</scope>
    <source>
        <strain evidence="3">DSM 684</strain>
    </source>
</reference>
<evidence type="ECO:0000256" key="1">
    <source>
        <dbReference type="SAM" id="Phobius"/>
    </source>
</evidence>
<dbReference type="InterPro" id="IPR058581">
    <property type="entry name" value="TM_HPP"/>
</dbReference>
<keyword evidence="1" id="KW-0472">Membrane</keyword>
<reference evidence="3" key="2">
    <citation type="submission" date="2006-05" db="EMBL/GenBank/DDBJ databases">
        <title>Sequencing of the draft genome and assembly of Desulfuromonas acetoxidans DSM 684.</title>
        <authorList>
            <consortium name="US DOE Joint Genome Institute (JGI-PGF)"/>
            <person name="Copeland A."/>
            <person name="Lucas S."/>
            <person name="Lapidus A."/>
            <person name="Barry K."/>
            <person name="Detter J.C."/>
            <person name="Glavina del Rio T."/>
            <person name="Hammon N."/>
            <person name="Israni S."/>
            <person name="Dalin E."/>
            <person name="Tice H."/>
            <person name="Bruce D."/>
            <person name="Pitluck S."/>
            <person name="Richardson P."/>
        </authorList>
    </citation>
    <scope>NUCLEOTIDE SEQUENCE [LARGE SCALE GENOMIC DNA]</scope>
    <source>
        <strain evidence="3">DSM 684</strain>
    </source>
</reference>
<protein>
    <submittedName>
        <fullName evidence="3">HPP domain protein</fullName>
    </submittedName>
</protein>
<feature type="transmembrane region" description="Helical" evidence="1">
    <location>
        <begin position="29"/>
        <end position="47"/>
    </location>
</feature>
<feature type="transmembrane region" description="Helical" evidence="1">
    <location>
        <begin position="59"/>
        <end position="92"/>
    </location>
</feature>
<comment type="caution">
    <text evidence="3">The sequence shown here is derived from an EMBL/GenBank/DDBJ whole genome shotgun (WGS) entry which is preliminary data.</text>
</comment>
<dbReference type="AlphaFoldDB" id="Q1JW34"/>
<keyword evidence="4" id="KW-1185">Reference proteome</keyword>